<dbReference type="SUPFAM" id="SSF51905">
    <property type="entry name" value="FAD/NAD(P)-binding domain"/>
    <property type="match status" value="1"/>
</dbReference>
<evidence type="ECO:0000313" key="4">
    <source>
        <dbReference type="EMBL" id="OZJ05591.1"/>
    </source>
</evidence>
<gene>
    <name evidence="4" type="ORF">BZG36_01707</name>
</gene>
<dbReference type="Proteomes" id="UP000242875">
    <property type="component" value="Unassembled WGS sequence"/>
</dbReference>
<dbReference type="AlphaFoldDB" id="A0A261Y4R0"/>
<dbReference type="Gene3D" id="3.50.50.60">
    <property type="entry name" value="FAD/NAD(P)-binding domain"/>
    <property type="match status" value="1"/>
</dbReference>
<sequence length="607" mass="68485">MPRVAIVGSGLGGLVTAHALTNDHNDYEVHVYEKHRASYGMDASSFWVDLEAIDGSDTDSDQGRQPSRRVRVDVPVRGFFRDYYPSLVKLYEHLDITLVPASHTISLSILSDNDPQKQPSLDTYFSHSSIQLPWLNMPFPYPRHRIGKWTTSAAICVGEWVRLGVHARWWLRQQTRNNSDTSNDSSNKTTTMASKRTETLQMFLDRHHYHPLFINTFLAPVLASICTCSLEATLQMPSSIALDFLARGIMTQQAWKVGGEKGVGLVCDKLGQHVSRWRRGVGVVSVWKHKQTDQWMVRDSEGKEEAFDIVVFATQANQAYHILRNQPSNAQPIPDGLLDTLRSFTYAPTSVLTHRQPNGFMPTDKRDWGSINVVIRENDHLVSAKKAQDSFGEPGQPMATCWMNEMMSVLAKGADLFQTVNPIIPPPSPPTTPSKSKPSRFTVPSTSPVSFARITLTPDTPRLLNQLDRYQGGTRHSQGLYFVGSYVYPGVPLLEGCVVSGVRAAGMVLQDKQKATSRKVVEWLEPDVTGWKQGHIMEWYLQGRGRQATSSRFSLFSLLFDILDYLLSLLPDEIVILAIRLWQTLFLVLYWLWAIFHVACSIIYRRP</sequence>
<dbReference type="PANTHER" id="PTHR42923">
    <property type="entry name" value="PROTOPORPHYRINOGEN OXIDASE"/>
    <property type="match status" value="1"/>
</dbReference>
<protein>
    <recommendedName>
        <fullName evidence="3">Amine oxidase domain-containing protein</fullName>
    </recommendedName>
</protein>
<dbReference type="OrthoDB" id="5977668at2759"/>
<comment type="caution">
    <text evidence="4">The sequence shown here is derived from an EMBL/GenBank/DDBJ whole genome shotgun (WGS) entry which is preliminary data.</text>
</comment>
<dbReference type="Pfam" id="PF01593">
    <property type="entry name" value="Amino_oxidase"/>
    <property type="match status" value="1"/>
</dbReference>
<organism evidence="4 5">
    <name type="scientific">Bifiguratus adelaidae</name>
    <dbReference type="NCBI Taxonomy" id="1938954"/>
    <lineage>
        <taxon>Eukaryota</taxon>
        <taxon>Fungi</taxon>
        <taxon>Fungi incertae sedis</taxon>
        <taxon>Mucoromycota</taxon>
        <taxon>Mucoromycotina</taxon>
        <taxon>Endogonomycetes</taxon>
        <taxon>Endogonales</taxon>
        <taxon>Endogonales incertae sedis</taxon>
        <taxon>Bifiguratus</taxon>
    </lineage>
</organism>
<accession>A0A261Y4R0</accession>
<dbReference type="InterPro" id="IPR002937">
    <property type="entry name" value="Amino_oxidase"/>
</dbReference>
<feature type="domain" description="Amine oxidase" evidence="3">
    <location>
        <begin position="228"/>
        <end position="508"/>
    </location>
</feature>
<proteinExistence type="predicted"/>
<keyword evidence="2" id="KW-0812">Transmembrane</keyword>
<dbReference type="EMBL" id="MVBO01000013">
    <property type="protein sequence ID" value="OZJ05591.1"/>
    <property type="molecule type" value="Genomic_DNA"/>
</dbReference>
<feature type="transmembrane region" description="Helical" evidence="2">
    <location>
        <begin position="582"/>
        <end position="604"/>
    </location>
</feature>
<evidence type="ECO:0000256" key="2">
    <source>
        <dbReference type="SAM" id="Phobius"/>
    </source>
</evidence>
<evidence type="ECO:0000259" key="3">
    <source>
        <dbReference type="Pfam" id="PF01593"/>
    </source>
</evidence>
<keyword evidence="2" id="KW-0472">Membrane</keyword>
<dbReference type="Pfam" id="PF13450">
    <property type="entry name" value="NAD_binding_8"/>
    <property type="match status" value="1"/>
</dbReference>
<evidence type="ECO:0000313" key="5">
    <source>
        <dbReference type="Proteomes" id="UP000242875"/>
    </source>
</evidence>
<dbReference type="InterPro" id="IPR036188">
    <property type="entry name" value="FAD/NAD-bd_sf"/>
</dbReference>
<evidence type="ECO:0000256" key="1">
    <source>
        <dbReference type="SAM" id="MobiDB-lite"/>
    </source>
</evidence>
<dbReference type="GO" id="GO:0016491">
    <property type="term" value="F:oxidoreductase activity"/>
    <property type="evidence" value="ECO:0007669"/>
    <property type="project" value="InterPro"/>
</dbReference>
<dbReference type="PANTHER" id="PTHR42923:SF17">
    <property type="entry name" value="AMINE OXIDASE DOMAIN-CONTAINING PROTEIN"/>
    <property type="match status" value="1"/>
</dbReference>
<reference evidence="4 5" key="1">
    <citation type="journal article" date="2017" name="Mycologia">
        <title>Bifiguratus adelaidae, gen. et sp. nov., a new member of Mucoromycotina in endophytic and soil-dwelling habitats.</title>
        <authorList>
            <person name="Torres-Cruz T.J."/>
            <person name="Billingsley Tobias T.L."/>
            <person name="Almatruk M."/>
            <person name="Hesse C."/>
            <person name="Kuske C.R."/>
            <person name="Desiro A."/>
            <person name="Benucci G.M."/>
            <person name="Bonito G."/>
            <person name="Stajich J.E."/>
            <person name="Dunlap C."/>
            <person name="Arnold A.E."/>
            <person name="Porras-Alfaro A."/>
        </authorList>
    </citation>
    <scope>NUCLEOTIDE SEQUENCE [LARGE SCALE GENOMIC DNA]</scope>
    <source>
        <strain evidence="4 5">AZ0501</strain>
    </source>
</reference>
<name>A0A261Y4R0_9FUNG</name>
<feature type="compositionally biased region" description="Pro residues" evidence="1">
    <location>
        <begin position="423"/>
        <end position="432"/>
    </location>
</feature>
<dbReference type="PRINTS" id="PR00419">
    <property type="entry name" value="ADXRDTASE"/>
</dbReference>
<keyword evidence="5" id="KW-1185">Reference proteome</keyword>
<feature type="region of interest" description="Disordered" evidence="1">
    <location>
        <begin position="422"/>
        <end position="446"/>
    </location>
</feature>
<dbReference type="InterPro" id="IPR050464">
    <property type="entry name" value="Zeta_carotene_desat/Oxidored"/>
</dbReference>
<keyword evidence="2" id="KW-1133">Transmembrane helix</keyword>